<accession>A0AAW1UX85</accession>
<feature type="compositionally biased region" description="Basic residues" evidence="1">
    <location>
        <begin position="115"/>
        <end position="128"/>
    </location>
</feature>
<dbReference type="EMBL" id="JARQZJ010000096">
    <property type="protein sequence ID" value="KAK9885720.1"/>
    <property type="molecule type" value="Genomic_DNA"/>
</dbReference>
<dbReference type="AlphaFoldDB" id="A0AAW1UX85"/>
<name>A0AAW1UX85_9CUCU</name>
<comment type="caution">
    <text evidence="2">The sequence shown here is derived from an EMBL/GenBank/DDBJ whole genome shotgun (WGS) entry which is preliminary data.</text>
</comment>
<reference evidence="2 3" key="1">
    <citation type="submission" date="2023-03" db="EMBL/GenBank/DDBJ databases">
        <title>Genome insight into feeding habits of ladybird beetles.</title>
        <authorList>
            <person name="Li H.-S."/>
            <person name="Huang Y.-H."/>
            <person name="Pang H."/>
        </authorList>
    </citation>
    <scope>NUCLEOTIDE SEQUENCE [LARGE SCALE GENOMIC DNA]</scope>
    <source>
        <strain evidence="2">SYSU_2023b</strain>
        <tissue evidence="2">Whole body</tissue>
    </source>
</reference>
<evidence type="ECO:0000313" key="2">
    <source>
        <dbReference type="EMBL" id="KAK9885720.1"/>
    </source>
</evidence>
<organism evidence="2 3">
    <name type="scientific">Henosepilachna vigintioctopunctata</name>
    <dbReference type="NCBI Taxonomy" id="420089"/>
    <lineage>
        <taxon>Eukaryota</taxon>
        <taxon>Metazoa</taxon>
        <taxon>Ecdysozoa</taxon>
        <taxon>Arthropoda</taxon>
        <taxon>Hexapoda</taxon>
        <taxon>Insecta</taxon>
        <taxon>Pterygota</taxon>
        <taxon>Neoptera</taxon>
        <taxon>Endopterygota</taxon>
        <taxon>Coleoptera</taxon>
        <taxon>Polyphaga</taxon>
        <taxon>Cucujiformia</taxon>
        <taxon>Coccinelloidea</taxon>
        <taxon>Coccinellidae</taxon>
        <taxon>Epilachninae</taxon>
        <taxon>Epilachnini</taxon>
        <taxon>Henosepilachna</taxon>
    </lineage>
</organism>
<protein>
    <submittedName>
        <fullName evidence="2">Uncharacterized protein</fullName>
    </submittedName>
</protein>
<evidence type="ECO:0000313" key="3">
    <source>
        <dbReference type="Proteomes" id="UP001431783"/>
    </source>
</evidence>
<evidence type="ECO:0000256" key="1">
    <source>
        <dbReference type="SAM" id="MobiDB-lite"/>
    </source>
</evidence>
<dbReference type="Proteomes" id="UP001431783">
    <property type="component" value="Unassembled WGS sequence"/>
</dbReference>
<gene>
    <name evidence="2" type="ORF">WA026_012489</name>
</gene>
<feature type="region of interest" description="Disordered" evidence="1">
    <location>
        <begin position="100"/>
        <end position="128"/>
    </location>
</feature>
<feature type="compositionally biased region" description="Basic and acidic residues" evidence="1">
    <location>
        <begin position="100"/>
        <end position="109"/>
    </location>
</feature>
<proteinExistence type="predicted"/>
<sequence>MKFLRNNKPKTEQAASNKKWVWAKQIKAFRLFLAFAKTSSNVAAPNNQDNEPWGSEGANNTYVPDPSSDQALEEPEPSIIFSEEESIFLHQVEDSNVDEQKGVADENEKMMAPPAKKKPSVVRNHLRP</sequence>
<feature type="compositionally biased region" description="Polar residues" evidence="1">
    <location>
        <begin position="57"/>
        <end position="70"/>
    </location>
</feature>
<keyword evidence="3" id="KW-1185">Reference proteome</keyword>
<feature type="region of interest" description="Disordered" evidence="1">
    <location>
        <begin position="42"/>
        <end position="74"/>
    </location>
</feature>